<dbReference type="GO" id="GO:0019172">
    <property type="term" value="F:glyoxalase III activity"/>
    <property type="evidence" value="ECO:0007669"/>
    <property type="project" value="TreeGrafter"/>
</dbReference>
<keyword evidence="5" id="KW-0378">Hydrolase</keyword>
<accession>A0A2M9CNX1</accession>
<dbReference type="PANTHER" id="PTHR48094">
    <property type="entry name" value="PROTEIN/NUCLEIC ACID DEGLYCASE DJ-1-RELATED"/>
    <property type="match status" value="1"/>
</dbReference>
<dbReference type="OrthoDB" id="9792284at2"/>
<keyword evidence="1" id="KW-0346">Stress response</keyword>
<dbReference type="Gene3D" id="3.40.50.880">
    <property type="match status" value="1"/>
</dbReference>
<keyword evidence="6" id="KW-1185">Reference proteome</keyword>
<dbReference type="GO" id="GO:0019243">
    <property type="term" value="P:methylglyoxal catabolic process to D-lactate via S-lactoyl-glutathione"/>
    <property type="evidence" value="ECO:0007669"/>
    <property type="project" value="TreeGrafter"/>
</dbReference>
<dbReference type="CDD" id="cd03141">
    <property type="entry name" value="GATase1_Hsp31_like"/>
    <property type="match status" value="1"/>
</dbReference>
<proteinExistence type="inferred from homology"/>
<dbReference type="RefSeq" id="WP_100366111.1">
    <property type="nucleotide sequence ID" value="NZ_PGFF01000001.1"/>
</dbReference>
<name>A0A2M9CNX1_9MICO</name>
<evidence type="ECO:0000256" key="3">
    <source>
        <dbReference type="ARBA" id="ARBA00038493"/>
    </source>
</evidence>
<dbReference type="GO" id="GO:0008233">
    <property type="term" value="F:peptidase activity"/>
    <property type="evidence" value="ECO:0007669"/>
    <property type="project" value="UniProtKB-KW"/>
</dbReference>
<dbReference type="AlphaFoldDB" id="A0A2M9CNX1"/>
<evidence type="ECO:0000313" key="5">
    <source>
        <dbReference type="EMBL" id="PJJ73586.1"/>
    </source>
</evidence>
<dbReference type="PANTHER" id="PTHR48094:SF11">
    <property type="entry name" value="GLUTATHIONE-INDEPENDENT GLYOXALASE HSP31-RELATED"/>
    <property type="match status" value="1"/>
</dbReference>
<dbReference type="Pfam" id="PF01965">
    <property type="entry name" value="DJ-1_PfpI"/>
    <property type="match status" value="1"/>
</dbReference>
<evidence type="ECO:0000259" key="4">
    <source>
        <dbReference type="Pfam" id="PF01965"/>
    </source>
</evidence>
<dbReference type="InterPro" id="IPR029062">
    <property type="entry name" value="Class_I_gatase-like"/>
</dbReference>
<feature type="domain" description="DJ-1/PfpI" evidence="4">
    <location>
        <begin position="28"/>
        <end position="225"/>
    </location>
</feature>
<evidence type="ECO:0000256" key="1">
    <source>
        <dbReference type="ARBA" id="ARBA00023016"/>
    </source>
</evidence>
<dbReference type="EMBL" id="PGFF01000001">
    <property type="protein sequence ID" value="PJJ73586.1"/>
    <property type="molecule type" value="Genomic_DNA"/>
</dbReference>
<dbReference type="Proteomes" id="UP000228758">
    <property type="component" value="Unassembled WGS sequence"/>
</dbReference>
<protein>
    <submittedName>
        <fullName evidence="5">Putative intracellular protease/amidase</fullName>
    </submittedName>
</protein>
<dbReference type="InterPro" id="IPR050325">
    <property type="entry name" value="Prot/Nucl_acid_deglycase"/>
</dbReference>
<evidence type="ECO:0000313" key="6">
    <source>
        <dbReference type="Proteomes" id="UP000228758"/>
    </source>
</evidence>
<reference evidence="5 6" key="1">
    <citation type="submission" date="2017-11" db="EMBL/GenBank/DDBJ databases">
        <title>Genomic Encyclopedia of Archaeal and Bacterial Type Strains, Phase II (KMG-II): From Individual Species to Whole Genera.</title>
        <authorList>
            <person name="Goeker M."/>
        </authorList>
    </citation>
    <scope>NUCLEOTIDE SEQUENCE [LARGE SCALE GENOMIC DNA]</scope>
    <source>
        <strain evidence="5 6">DSM 27393</strain>
    </source>
</reference>
<dbReference type="InterPro" id="IPR002818">
    <property type="entry name" value="DJ-1/PfpI"/>
</dbReference>
<organism evidence="5 6">
    <name type="scientific">Diaminobutyricimonas aerilata</name>
    <dbReference type="NCBI Taxonomy" id="1162967"/>
    <lineage>
        <taxon>Bacteria</taxon>
        <taxon>Bacillati</taxon>
        <taxon>Actinomycetota</taxon>
        <taxon>Actinomycetes</taxon>
        <taxon>Micrococcales</taxon>
        <taxon>Microbacteriaceae</taxon>
        <taxon>Diaminobutyricimonas</taxon>
    </lineage>
</organism>
<comment type="caution">
    <text evidence="5">The sequence shown here is derived from an EMBL/GenBank/DDBJ whole genome shotgun (WGS) entry which is preliminary data.</text>
</comment>
<keyword evidence="2" id="KW-0456">Lyase</keyword>
<keyword evidence="5" id="KW-0645">Protease</keyword>
<gene>
    <name evidence="5" type="ORF">CLV46_3179</name>
</gene>
<sequence length="230" mass="23904">MADVLMVVTGADRITLTDGTAHPTGFWAEELVELHRGLTAAGHRVDIATPGGRRPAVDPGSLDDTTTEGAALREYLDSIDAALGTPLDLSGIGDGDYDAIVLPGGHGPMADLATDEHLGRLLVDAVDRNAVVGVLCHGPAGLLSAVRSDGAFALAGRHLAVFTDEEERIGGLGERTPYLVESRLRELGVDVQSGAPWSSTVVADGSLISGQNPQSSVATAERIVQELARR</sequence>
<dbReference type="GO" id="GO:0006508">
    <property type="term" value="P:proteolysis"/>
    <property type="evidence" value="ECO:0007669"/>
    <property type="project" value="UniProtKB-KW"/>
</dbReference>
<comment type="similarity">
    <text evidence="3">Belongs to the peptidase C56 family. HSP31-like subfamily.</text>
</comment>
<dbReference type="SUPFAM" id="SSF52317">
    <property type="entry name" value="Class I glutamine amidotransferase-like"/>
    <property type="match status" value="1"/>
</dbReference>
<evidence type="ECO:0000256" key="2">
    <source>
        <dbReference type="ARBA" id="ARBA00023239"/>
    </source>
</evidence>
<dbReference type="GO" id="GO:0005737">
    <property type="term" value="C:cytoplasm"/>
    <property type="evidence" value="ECO:0007669"/>
    <property type="project" value="TreeGrafter"/>
</dbReference>